<sequence length="49" mass="5676">MVFYASAIFHHFDLSLTSYLLTFAGLNCEIFLKIEENVEENTNKYRVSG</sequence>
<gene>
    <name evidence="1" type="ORF">PPEP_a1490</name>
</gene>
<comment type="caution">
    <text evidence="1">The sequence shown here is derived from an EMBL/GenBank/DDBJ whole genome shotgun (WGS) entry which is preliminary data.</text>
</comment>
<protein>
    <submittedName>
        <fullName evidence="1">Uncharacterized protein</fullName>
    </submittedName>
</protein>
<dbReference type="Proteomes" id="UP000660708">
    <property type="component" value="Unassembled WGS sequence"/>
</dbReference>
<accession>A0A8I0MX45</accession>
<name>A0A8I0MX45_9GAMM</name>
<dbReference type="EMBL" id="AQHF01000026">
    <property type="protein sequence ID" value="MBE0347093.1"/>
    <property type="molecule type" value="Genomic_DNA"/>
</dbReference>
<proteinExistence type="predicted"/>
<evidence type="ECO:0000313" key="1">
    <source>
        <dbReference type="EMBL" id="MBE0347093.1"/>
    </source>
</evidence>
<keyword evidence="2" id="KW-1185">Reference proteome</keyword>
<reference evidence="1 2" key="1">
    <citation type="submission" date="2015-06" db="EMBL/GenBank/DDBJ databases">
        <title>Genome sequence of Pseudoalteromonas peptidolytica.</title>
        <authorList>
            <person name="Xie B.-B."/>
            <person name="Rong J.-C."/>
            <person name="Qin Q.-L."/>
            <person name="Zhang Y.-Z."/>
        </authorList>
    </citation>
    <scope>NUCLEOTIDE SEQUENCE [LARGE SCALE GENOMIC DNA]</scope>
    <source>
        <strain evidence="1 2">F12-50-A1</strain>
    </source>
</reference>
<organism evidence="1 2">
    <name type="scientific">Pseudoalteromonas peptidolytica F12-50-A1</name>
    <dbReference type="NCBI Taxonomy" id="1315280"/>
    <lineage>
        <taxon>Bacteria</taxon>
        <taxon>Pseudomonadati</taxon>
        <taxon>Pseudomonadota</taxon>
        <taxon>Gammaproteobacteria</taxon>
        <taxon>Alteromonadales</taxon>
        <taxon>Pseudoalteromonadaceae</taxon>
        <taxon>Pseudoalteromonas</taxon>
    </lineage>
</organism>
<dbReference type="AlphaFoldDB" id="A0A8I0MX45"/>
<evidence type="ECO:0000313" key="2">
    <source>
        <dbReference type="Proteomes" id="UP000660708"/>
    </source>
</evidence>